<keyword evidence="3" id="KW-1185">Reference proteome</keyword>
<evidence type="ECO:0000313" key="3">
    <source>
        <dbReference type="Proteomes" id="UP000297597"/>
    </source>
</evidence>
<gene>
    <name evidence="2" type="ORF">Pmgp_02722</name>
</gene>
<protein>
    <submittedName>
        <fullName evidence="2">Uncharacterized protein</fullName>
    </submittedName>
</protein>
<dbReference type="Proteomes" id="UP000297597">
    <property type="component" value="Unassembled WGS sequence"/>
</dbReference>
<evidence type="ECO:0000313" key="2">
    <source>
        <dbReference type="EMBL" id="TEB09919.1"/>
    </source>
</evidence>
<sequence>MALLGQGPERGPVHYQLRGEGFGHPVEAGAPLVPGFPFRILLCAVEHNVIGVIGLAGRPVLQRAGHPRLAAGQFAAVTLDGFAEGADPGLDPGDPLAGAGAAQAPLEKIQPLRFQGGIMAGHENMGHLFIPQRRLQQRHHPGNGADQVSVLLQGPLRRHQAVPPVARKGRFARLQRQWLYGRDFRRAAGRAVGVAQQPVGLRRPACPVQAQHLARQGAGGAGQKLRRRRRRHLVDGGPGGRKAARSRQGRRGEPPFGGDKGMS</sequence>
<accession>A0A4Y7RMF4</accession>
<feature type="region of interest" description="Disordered" evidence="1">
    <location>
        <begin position="213"/>
        <end position="263"/>
    </location>
</feature>
<dbReference type="EMBL" id="QFFZ01000035">
    <property type="protein sequence ID" value="TEB09919.1"/>
    <property type="molecule type" value="Genomic_DNA"/>
</dbReference>
<proteinExistence type="predicted"/>
<name>A0A4Y7RMF4_9FIRM</name>
<evidence type="ECO:0000256" key="1">
    <source>
        <dbReference type="SAM" id="MobiDB-lite"/>
    </source>
</evidence>
<comment type="caution">
    <text evidence="2">The sequence shown here is derived from an EMBL/GenBank/DDBJ whole genome shotgun (WGS) entry which is preliminary data.</text>
</comment>
<organism evidence="2 3">
    <name type="scientific">Pelotomaculum propionicicum</name>
    <dbReference type="NCBI Taxonomy" id="258475"/>
    <lineage>
        <taxon>Bacteria</taxon>
        <taxon>Bacillati</taxon>
        <taxon>Bacillota</taxon>
        <taxon>Clostridia</taxon>
        <taxon>Eubacteriales</taxon>
        <taxon>Desulfotomaculaceae</taxon>
        <taxon>Pelotomaculum</taxon>
    </lineage>
</organism>
<reference evidence="2 3" key="1">
    <citation type="journal article" date="2018" name="Environ. Microbiol.">
        <title>Novel energy conservation strategies and behaviour of Pelotomaculum schinkii driving syntrophic propionate catabolism.</title>
        <authorList>
            <person name="Hidalgo-Ahumada C.A.P."/>
            <person name="Nobu M.K."/>
            <person name="Narihiro T."/>
            <person name="Tamaki H."/>
            <person name="Liu W.T."/>
            <person name="Kamagata Y."/>
            <person name="Stams A.J.M."/>
            <person name="Imachi H."/>
            <person name="Sousa D.Z."/>
        </authorList>
    </citation>
    <scope>NUCLEOTIDE SEQUENCE [LARGE SCALE GENOMIC DNA]</scope>
    <source>
        <strain evidence="2 3">MGP</strain>
    </source>
</reference>
<dbReference type="AlphaFoldDB" id="A0A4Y7RMF4"/>